<dbReference type="Proteomes" id="UP000012960">
    <property type="component" value="Unplaced"/>
</dbReference>
<feature type="compositionally biased region" description="Polar residues" evidence="1">
    <location>
        <begin position="80"/>
        <end position="95"/>
    </location>
</feature>
<gene>
    <name evidence="2" type="ORF">GSMUA_281040.1</name>
</gene>
<proteinExistence type="predicted"/>
<reference evidence="2" key="1">
    <citation type="submission" date="2021-03" db="EMBL/GenBank/DDBJ databases">
        <authorList>
            <consortium name="Genoscope - CEA"/>
            <person name="William W."/>
        </authorList>
    </citation>
    <scope>NUCLEOTIDE SEQUENCE</scope>
    <source>
        <strain evidence="2">Doubled-haploid Pahang</strain>
    </source>
</reference>
<dbReference type="EMBL" id="HG996470">
    <property type="protein sequence ID" value="CAG1840308.1"/>
    <property type="molecule type" value="Genomic_DNA"/>
</dbReference>
<name>A0A804J9S8_MUSAM</name>
<evidence type="ECO:0000313" key="3">
    <source>
        <dbReference type="EnsemblPlants" id="Ma05_p29120.1"/>
    </source>
</evidence>
<accession>A0A804J9S8</accession>
<evidence type="ECO:0000256" key="1">
    <source>
        <dbReference type="SAM" id="MobiDB-lite"/>
    </source>
</evidence>
<dbReference type="AlphaFoldDB" id="A0A804J9S8"/>
<dbReference type="EnsemblPlants" id="Ma05_t29120.1">
    <property type="protein sequence ID" value="Ma05_p29120.1"/>
    <property type="gene ID" value="Ma05_g29120"/>
</dbReference>
<feature type="region of interest" description="Disordered" evidence="1">
    <location>
        <begin position="80"/>
        <end position="104"/>
    </location>
</feature>
<dbReference type="Gramene" id="Ma05_t29120.1">
    <property type="protein sequence ID" value="Ma05_p29120.1"/>
    <property type="gene ID" value="Ma05_g29120"/>
</dbReference>
<evidence type="ECO:0000313" key="2">
    <source>
        <dbReference type="EMBL" id="CAG1840308.1"/>
    </source>
</evidence>
<protein>
    <submittedName>
        <fullName evidence="2">(wild Malaysian banana) hypothetical protein</fullName>
    </submittedName>
</protein>
<evidence type="ECO:0000313" key="4">
    <source>
        <dbReference type="Proteomes" id="UP000012960"/>
    </source>
</evidence>
<sequence length="104" mass="11300">MKKKNLKVKISLATKVKSLLIEDKFEPLAYPHQGVSEPYPLCADTHGYDASYHPTPISTSPISDTTISVTVDTLTATSTDIFRNPSNQHDASISRSPKVLGTAN</sequence>
<dbReference type="InParanoid" id="A0A804J9S8"/>
<organism evidence="3 4">
    <name type="scientific">Musa acuminata subsp. malaccensis</name>
    <name type="common">Wild banana</name>
    <name type="synonym">Musa malaccensis</name>
    <dbReference type="NCBI Taxonomy" id="214687"/>
    <lineage>
        <taxon>Eukaryota</taxon>
        <taxon>Viridiplantae</taxon>
        <taxon>Streptophyta</taxon>
        <taxon>Embryophyta</taxon>
        <taxon>Tracheophyta</taxon>
        <taxon>Spermatophyta</taxon>
        <taxon>Magnoliopsida</taxon>
        <taxon>Liliopsida</taxon>
        <taxon>Zingiberales</taxon>
        <taxon>Musaceae</taxon>
        <taxon>Musa</taxon>
    </lineage>
</organism>
<keyword evidence="4" id="KW-1185">Reference proteome</keyword>
<reference evidence="3" key="2">
    <citation type="submission" date="2021-05" db="UniProtKB">
        <authorList>
            <consortium name="EnsemblPlants"/>
        </authorList>
    </citation>
    <scope>IDENTIFICATION</scope>
    <source>
        <strain evidence="3">subsp. malaccensis</strain>
    </source>
</reference>